<evidence type="ECO:0000256" key="16">
    <source>
        <dbReference type="SAM" id="Phobius"/>
    </source>
</evidence>
<feature type="region of interest" description="Disordered" evidence="15">
    <location>
        <begin position="156"/>
        <end position="175"/>
    </location>
</feature>
<dbReference type="GO" id="GO:0017004">
    <property type="term" value="P:cytochrome complex assembly"/>
    <property type="evidence" value="ECO:0007669"/>
    <property type="project" value="UniProtKB-KW"/>
</dbReference>
<evidence type="ECO:0000313" key="18">
    <source>
        <dbReference type="Proteomes" id="UP000325127"/>
    </source>
</evidence>
<evidence type="ECO:0000256" key="2">
    <source>
        <dbReference type="ARBA" id="ARBA00022475"/>
    </source>
</evidence>
<evidence type="ECO:0000256" key="8">
    <source>
        <dbReference type="ARBA" id="ARBA00022968"/>
    </source>
</evidence>
<dbReference type="InterPro" id="IPR012340">
    <property type="entry name" value="NA-bd_OB-fold"/>
</dbReference>
<feature type="topological domain" description="Extracellular" evidence="13">
    <location>
        <begin position="54"/>
        <end position="175"/>
    </location>
</feature>
<dbReference type="EMBL" id="CP043670">
    <property type="protein sequence ID" value="QEP92341.1"/>
    <property type="molecule type" value="Genomic_DNA"/>
</dbReference>
<dbReference type="GO" id="GO:0005886">
    <property type="term" value="C:plasma membrane"/>
    <property type="evidence" value="ECO:0007669"/>
    <property type="project" value="UniProtKB-SubCell"/>
</dbReference>
<evidence type="ECO:0000256" key="9">
    <source>
        <dbReference type="ARBA" id="ARBA00022989"/>
    </source>
</evidence>
<evidence type="ECO:0000256" key="6">
    <source>
        <dbReference type="ARBA" id="ARBA00022723"/>
    </source>
</evidence>
<keyword evidence="8 13" id="KW-0735">Signal-anchor</keyword>
<dbReference type="InterPro" id="IPR036127">
    <property type="entry name" value="CcmE-like_sf"/>
</dbReference>
<dbReference type="HAMAP" id="MF_01959">
    <property type="entry name" value="CcmE"/>
    <property type="match status" value="1"/>
</dbReference>
<keyword evidence="3" id="KW-0997">Cell inner membrane</keyword>
<dbReference type="Proteomes" id="UP000325127">
    <property type="component" value="Chromosome"/>
</dbReference>
<dbReference type="GO" id="GO:0017003">
    <property type="term" value="P:protein-heme linkage"/>
    <property type="evidence" value="ECO:0007669"/>
    <property type="project" value="UniProtKB-UniRule"/>
</dbReference>
<dbReference type="GO" id="GO:0020037">
    <property type="term" value="F:heme binding"/>
    <property type="evidence" value="ECO:0007669"/>
    <property type="project" value="InterPro"/>
</dbReference>
<proteinExistence type="inferred from homology"/>
<gene>
    <name evidence="13" type="primary">ccmE</name>
    <name evidence="13" type="synonym">cycJ</name>
    <name evidence="17" type="ORF">FZ928_06435</name>
</gene>
<dbReference type="AlphaFoldDB" id="A0A5C2LK22"/>
<dbReference type="InterPro" id="IPR004329">
    <property type="entry name" value="CcmE"/>
</dbReference>
<keyword evidence="5 13" id="KW-0812">Transmembrane</keyword>
<dbReference type="Gene3D" id="2.40.50.140">
    <property type="entry name" value="Nucleic acid-binding proteins"/>
    <property type="match status" value="1"/>
</dbReference>
<dbReference type="GO" id="GO:0046872">
    <property type="term" value="F:metal ion binding"/>
    <property type="evidence" value="ECO:0007669"/>
    <property type="project" value="UniProtKB-KW"/>
</dbReference>
<evidence type="ECO:0000256" key="15">
    <source>
        <dbReference type="SAM" id="MobiDB-lite"/>
    </source>
</evidence>
<evidence type="ECO:0000256" key="10">
    <source>
        <dbReference type="ARBA" id="ARBA00023004"/>
    </source>
</evidence>
<evidence type="ECO:0000256" key="14">
    <source>
        <dbReference type="PIRSR" id="PIRSR604329-50"/>
    </source>
</evidence>
<feature type="topological domain" description="Cytoplasmic" evidence="13">
    <location>
        <begin position="1"/>
        <end position="32"/>
    </location>
</feature>
<keyword evidence="6 13" id="KW-0479">Metal-binding</keyword>
<name>A0A5C2LK22_KLEPN</name>
<dbReference type="FunFam" id="2.40.50.140:FF:000104">
    <property type="entry name" value="Cytochrome c-type biogenesis protein CcmE"/>
    <property type="match status" value="1"/>
</dbReference>
<evidence type="ECO:0000256" key="11">
    <source>
        <dbReference type="ARBA" id="ARBA00023136"/>
    </source>
</evidence>
<feature type="transmembrane region" description="Helical" evidence="16">
    <location>
        <begin position="33"/>
        <end position="54"/>
    </location>
</feature>
<evidence type="ECO:0000256" key="4">
    <source>
        <dbReference type="ARBA" id="ARBA00022617"/>
    </source>
</evidence>
<comment type="subcellular location">
    <subcellularLocation>
        <location evidence="1">Cell inner membrane</location>
    </subcellularLocation>
    <subcellularLocation>
        <location evidence="13">Cell membrane</location>
        <topology evidence="13">Single-pass type II membrane protein</topology>
    </subcellularLocation>
</comment>
<evidence type="ECO:0000313" key="17">
    <source>
        <dbReference type="EMBL" id="QEP92341.1"/>
    </source>
</evidence>
<evidence type="ECO:0000256" key="3">
    <source>
        <dbReference type="ARBA" id="ARBA00022519"/>
    </source>
</evidence>
<keyword evidence="11 13" id="KW-0472">Membrane</keyword>
<evidence type="ECO:0000256" key="1">
    <source>
        <dbReference type="ARBA" id="ARBA00004533"/>
    </source>
</evidence>
<dbReference type="SUPFAM" id="SSF82093">
    <property type="entry name" value="Heme chaperone CcmE"/>
    <property type="match status" value="1"/>
</dbReference>
<keyword evidence="10 13" id="KW-0408">Iron</keyword>
<dbReference type="PANTHER" id="PTHR34128:SF2">
    <property type="entry name" value="CYTOCHROME C-TYPE BIOGENESIS PROTEIN CCME HOMOLOG, MITOCHONDRIAL"/>
    <property type="match status" value="1"/>
</dbReference>
<evidence type="ECO:0000256" key="13">
    <source>
        <dbReference type="HAMAP-Rule" id="MF_01959"/>
    </source>
</evidence>
<feature type="region of interest" description="Disordered" evidence="15">
    <location>
        <begin position="1"/>
        <end position="25"/>
    </location>
</feature>
<dbReference type="Pfam" id="PF03100">
    <property type="entry name" value="CcmE"/>
    <property type="match status" value="1"/>
</dbReference>
<evidence type="ECO:0000256" key="5">
    <source>
        <dbReference type="ARBA" id="ARBA00022692"/>
    </source>
</evidence>
<keyword evidence="9 13" id="KW-1133">Transmembrane helix</keyword>
<comment type="function">
    <text evidence="12 13">Heme chaperone required for the biogenesis of c-type cytochromes. Transiently binds heme delivered by CcmC and transfers the heme to apo-cytochromes in a process facilitated by CcmF and CcmH.</text>
</comment>
<organism evidence="17 18">
    <name type="scientific">Klebsiella pneumoniae</name>
    <dbReference type="NCBI Taxonomy" id="573"/>
    <lineage>
        <taxon>Bacteria</taxon>
        <taxon>Pseudomonadati</taxon>
        <taxon>Pseudomonadota</taxon>
        <taxon>Gammaproteobacteria</taxon>
        <taxon>Enterobacterales</taxon>
        <taxon>Enterobacteriaceae</taxon>
        <taxon>Klebsiella/Raoultella group</taxon>
        <taxon>Klebsiella</taxon>
        <taxon>Klebsiella pneumoniae complex</taxon>
    </lineage>
</organism>
<comment type="similarity">
    <text evidence="13">Belongs to the CcmE/CycJ family.</text>
</comment>
<accession>A0A5C2LK22</accession>
<evidence type="ECO:0000256" key="7">
    <source>
        <dbReference type="ARBA" id="ARBA00022748"/>
    </source>
</evidence>
<protein>
    <recommendedName>
        <fullName evidence="13">Cytochrome c-type biogenesis protein CcmE</fullName>
    </recommendedName>
    <alternativeName>
        <fullName evidence="13">Cytochrome c maturation protein E</fullName>
    </alternativeName>
    <alternativeName>
        <fullName evidence="13">Heme chaperone CcmE</fullName>
    </alternativeName>
</protein>
<reference evidence="17 18" key="1">
    <citation type="submission" date="2019-08" db="EMBL/GenBank/DDBJ databases">
        <title>Emergence of NDM-5-producing hypervirulent Klebsiella pneumoniae from clinical infections.</title>
        <authorList>
            <person name="Shen Z."/>
            <person name="Zhang H."/>
            <person name="Li M."/>
        </authorList>
    </citation>
    <scope>NUCLEOTIDE SEQUENCE [LARGE SCALE GENOMIC DNA]</scope>
    <source>
        <strain evidence="17 18">RJ18-01</strain>
    </source>
</reference>
<evidence type="ECO:0000256" key="12">
    <source>
        <dbReference type="ARBA" id="ARBA00056663"/>
    </source>
</evidence>
<feature type="binding site" description="covalent" evidence="13 14">
    <location>
        <position position="153"/>
    </location>
    <ligand>
        <name>heme</name>
        <dbReference type="ChEBI" id="CHEBI:30413"/>
    </ligand>
</feature>
<sequence>MRCDASRRASGGSLPPANMTRRPRMQARRKTRLYIVLAVLAGLGLTVSLTLYALSSNIDLFYTRGNYLRQNGNPGATPYRAAPAGGGYVQPGSLQRDPQTLDVRFKLYDARGVVDVSYKGILPDLFREGQGVVARGVLDGERHITAQQVLAKHDENYTPPEVKNAMTPEKTGTQP</sequence>
<dbReference type="PANTHER" id="PTHR34128">
    <property type="entry name" value="CYTOCHROME C-TYPE BIOGENESIS PROTEIN CCME HOMOLOG, MITOCHONDRIAL"/>
    <property type="match status" value="1"/>
</dbReference>
<keyword evidence="7 13" id="KW-0201">Cytochrome c-type biogenesis</keyword>
<keyword evidence="4 13" id="KW-0349">Heme</keyword>
<feature type="binding site" description="axial binding residue" evidence="13 14">
    <location>
        <position position="157"/>
    </location>
    <ligand>
        <name>heme</name>
        <dbReference type="ChEBI" id="CHEBI:30413"/>
    </ligand>
    <ligandPart>
        <name>Fe</name>
        <dbReference type="ChEBI" id="CHEBI:18248"/>
    </ligandPart>
</feature>
<keyword evidence="2 13" id="KW-1003">Cell membrane</keyword>